<evidence type="ECO:0000256" key="2">
    <source>
        <dbReference type="ARBA" id="ARBA00023125"/>
    </source>
</evidence>
<dbReference type="PANTHER" id="PTHR30055">
    <property type="entry name" value="HTH-TYPE TRANSCRIPTIONAL REGULATOR RUTR"/>
    <property type="match status" value="1"/>
</dbReference>
<dbReference type="PRINTS" id="PR00455">
    <property type="entry name" value="HTHTETR"/>
</dbReference>
<dbReference type="SUPFAM" id="SSF46689">
    <property type="entry name" value="Homeodomain-like"/>
    <property type="match status" value="1"/>
</dbReference>
<evidence type="ECO:0000259" key="5">
    <source>
        <dbReference type="PROSITE" id="PS50977"/>
    </source>
</evidence>
<dbReference type="InterPro" id="IPR001647">
    <property type="entry name" value="HTH_TetR"/>
</dbReference>
<dbReference type="InterPro" id="IPR009057">
    <property type="entry name" value="Homeodomain-like_sf"/>
</dbReference>
<dbReference type="GO" id="GO:0000976">
    <property type="term" value="F:transcription cis-regulatory region binding"/>
    <property type="evidence" value="ECO:0007669"/>
    <property type="project" value="TreeGrafter"/>
</dbReference>
<organism evidence="6 7">
    <name type="scientific">Streptomyces zagrosensis</name>
    <dbReference type="NCBI Taxonomy" id="1042984"/>
    <lineage>
        <taxon>Bacteria</taxon>
        <taxon>Bacillati</taxon>
        <taxon>Actinomycetota</taxon>
        <taxon>Actinomycetes</taxon>
        <taxon>Kitasatosporales</taxon>
        <taxon>Streptomycetaceae</taxon>
        <taxon>Streptomyces</taxon>
    </lineage>
</organism>
<dbReference type="Pfam" id="PF00440">
    <property type="entry name" value="TetR_N"/>
    <property type="match status" value="1"/>
</dbReference>
<dbReference type="SUPFAM" id="SSF48498">
    <property type="entry name" value="Tetracyclin repressor-like, C-terminal domain"/>
    <property type="match status" value="1"/>
</dbReference>
<reference evidence="6 7" key="1">
    <citation type="submission" date="2020-08" db="EMBL/GenBank/DDBJ databases">
        <title>Genomic Encyclopedia of Type Strains, Phase III (KMG-III): the genomes of soil and plant-associated and newly described type strains.</title>
        <authorList>
            <person name="Whitman W."/>
        </authorList>
    </citation>
    <scope>NUCLEOTIDE SEQUENCE [LARGE SCALE GENOMIC DNA]</scope>
    <source>
        <strain evidence="6 7">CECT 8305</strain>
    </source>
</reference>
<sequence length="218" mass="23479">MSSEVTGAPPTGDALTPGARRVLDAAAELFYGRGINAVGVDLIAKQAGVTKKTLYDRFGSKEALVAAYLRERDERWRRWLTARVNEAAEAADLAEVGAPEQEAARAAVRVLATFDALERWMRRENPRGCGFVNAAAELPDAAHPGRQVIADQKRWLRGYLRELCHAASASDPDTLADELVLLHEGAMVLSGLAIVDAPVRLARDVAVRALAQRGVVGT</sequence>
<name>A0A7W9UW96_9ACTN</name>
<gene>
    <name evidence="6" type="ORF">FHS42_000678</name>
</gene>
<comment type="caution">
    <text evidence="6">The sequence shown here is derived from an EMBL/GenBank/DDBJ whole genome shotgun (WGS) entry which is preliminary data.</text>
</comment>
<dbReference type="InterPro" id="IPR050109">
    <property type="entry name" value="HTH-type_TetR-like_transc_reg"/>
</dbReference>
<dbReference type="Proteomes" id="UP000588098">
    <property type="component" value="Unassembled WGS sequence"/>
</dbReference>
<keyword evidence="7" id="KW-1185">Reference proteome</keyword>
<dbReference type="InterPro" id="IPR011075">
    <property type="entry name" value="TetR_C"/>
</dbReference>
<dbReference type="PANTHER" id="PTHR30055:SF200">
    <property type="entry name" value="HTH-TYPE TRANSCRIPTIONAL REPRESSOR BDCR"/>
    <property type="match status" value="1"/>
</dbReference>
<feature type="domain" description="HTH tetR-type" evidence="5">
    <location>
        <begin position="16"/>
        <end position="76"/>
    </location>
</feature>
<dbReference type="Pfam" id="PF16925">
    <property type="entry name" value="TetR_C_13"/>
    <property type="match status" value="1"/>
</dbReference>
<evidence type="ECO:0000313" key="7">
    <source>
        <dbReference type="Proteomes" id="UP000588098"/>
    </source>
</evidence>
<dbReference type="AlphaFoldDB" id="A0A7W9UW96"/>
<dbReference type="GO" id="GO:0003700">
    <property type="term" value="F:DNA-binding transcription factor activity"/>
    <property type="evidence" value="ECO:0007669"/>
    <property type="project" value="TreeGrafter"/>
</dbReference>
<dbReference type="Gene3D" id="1.10.357.10">
    <property type="entry name" value="Tetracycline Repressor, domain 2"/>
    <property type="match status" value="1"/>
</dbReference>
<evidence type="ECO:0000256" key="3">
    <source>
        <dbReference type="ARBA" id="ARBA00023163"/>
    </source>
</evidence>
<keyword evidence="1" id="KW-0805">Transcription regulation</keyword>
<keyword evidence="3" id="KW-0804">Transcription</keyword>
<protein>
    <submittedName>
        <fullName evidence="6">AcrR family transcriptional regulator</fullName>
    </submittedName>
</protein>
<accession>A0A7W9UW96</accession>
<keyword evidence="2 4" id="KW-0238">DNA-binding</keyword>
<dbReference type="EMBL" id="JACHJL010000001">
    <property type="protein sequence ID" value="MBB5933660.1"/>
    <property type="molecule type" value="Genomic_DNA"/>
</dbReference>
<proteinExistence type="predicted"/>
<dbReference type="InterPro" id="IPR036271">
    <property type="entry name" value="Tet_transcr_reg_TetR-rel_C_sf"/>
</dbReference>
<evidence type="ECO:0000313" key="6">
    <source>
        <dbReference type="EMBL" id="MBB5933660.1"/>
    </source>
</evidence>
<dbReference type="PROSITE" id="PS50977">
    <property type="entry name" value="HTH_TETR_2"/>
    <property type="match status" value="1"/>
</dbReference>
<evidence type="ECO:0000256" key="4">
    <source>
        <dbReference type="PROSITE-ProRule" id="PRU00335"/>
    </source>
</evidence>
<feature type="DNA-binding region" description="H-T-H motif" evidence="4">
    <location>
        <begin position="39"/>
        <end position="58"/>
    </location>
</feature>
<evidence type="ECO:0000256" key="1">
    <source>
        <dbReference type="ARBA" id="ARBA00023015"/>
    </source>
</evidence>
<dbReference type="RefSeq" id="WP_184568923.1">
    <property type="nucleotide sequence ID" value="NZ_JACHJL010000001.1"/>
</dbReference>